<dbReference type="RefSeq" id="WP_092980732.1">
    <property type="nucleotide sequence ID" value="NZ_FOYQ01000001.1"/>
</dbReference>
<dbReference type="OrthoDB" id="9814192at2"/>
<dbReference type="Proteomes" id="UP000199534">
    <property type="component" value="Unassembled WGS sequence"/>
</dbReference>
<dbReference type="Gene3D" id="3.50.30.50">
    <property type="entry name" value="Putative cyclase"/>
    <property type="match status" value="1"/>
</dbReference>
<dbReference type="STRING" id="400055.SAMN04490243_0713"/>
<sequence length="264" mass="28200">MAWQRITVGGIEADVDLTAPTDLSLPVSDGGTTAWEISPATISPLQIGEFIGSVQAGGSVNFNNVQFNPHAHGTHTESCGHVLREIRPLTLNPPPALQFAQLLTINEGALDANGGIPAHFFEGKTLAPEITAIILRLVSPELMLMTAPENLDAPANWSGSNPPYLTPAAMQALVVHGIEHLLINLPSVDPEEDGGALMAHRIFWGIGEDREPGPDFRPEATISELLAIPESLEDGIYLLNLQLGPMINDACPSRPIVFPAKVLR</sequence>
<dbReference type="GO" id="GO:0019441">
    <property type="term" value="P:L-tryptophan catabolic process to kynurenine"/>
    <property type="evidence" value="ECO:0007669"/>
    <property type="project" value="InterPro"/>
</dbReference>
<organism evidence="1 2">
    <name type="scientific">Robiginitalea myxolifaciens</name>
    <dbReference type="NCBI Taxonomy" id="400055"/>
    <lineage>
        <taxon>Bacteria</taxon>
        <taxon>Pseudomonadati</taxon>
        <taxon>Bacteroidota</taxon>
        <taxon>Flavobacteriia</taxon>
        <taxon>Flavobacteriales</taxon>
        <taxon>Flavobacteriaceae</taxon>
        <taxon>Robiginitalea</taxon>
    </lineage>
</organism>
<keyword evidence="2" id="KW-1185">Reference proteome</keyword>
<reference evidence="1 2" key="1">
    <citation type="submission" date="2016-10" db="EMBL/GenBank/DDBJ databases">
        <authorList>
            <person name="de Groot N.N."/>
        </authorList>
    </citation>
    <scope>NUCLEOTIDE SEQUENCE [LARGE SCALE GENOMIC DNA]</scope>
    <source>
        <strain evidence="1 2">DSM 21019</strain>
    </source>
</reference>
<gene>
    <name evidence="1" type="ORF">SAMN04490243_0713</name>
</gene>
<accession>A0A1I6FUP5</accession>
<dbReference type="InterPro" id="IPR037175">
    <property type="entry name" value="KFase_sf"/>
</dbReference>
<dbReference type="SUPFAM" id="SSF102198">
    <property type="entry name" value="Putative cyclase"/>
    <property type="match status" value="1"/>
</dbReference>
<evidence type="ECO:0000313" key="1">
    <source>
        <dbReference type="EMBL" id="SFR33672.1"/>
    </source>
</evidence>
<evidence type="ECO:0000313" key="2">
    <source>
        <dbReference type="Proteomes" id="UP000199534"/>
    </source>
</evidence>
<dbReference type="InterPro" id="IPR007325">
    <property type="entry name" value="KFase/CYL"/>
</dbReference>
<protein>
    <submittedName>
        <fullName evidence="1">Putative cyclase</fullName>
    </submittedName>
</protein>
<dbReference type="EMBL" id="FOYQ01000001">
    <property type="protein sequence ID" value="SFR33672.1"/>
    <property type="molecule type" value="Genomic_DNA"/>
</dbReference>
<dbReference type="GO" id="GO:0004061">
    <property type="term" value="F:arylformamidase activity"/>
    <property type="evidence" value="ECO:0007669"/>
    <property type="project" value="InterPro"/>
</dbReference>
<dbReference type="Pfam" id="PF04199">
    <property type="entry name" value="Cyclase"/>
    <property type="match status" value="1"/>
</dbReference>
<name>A0A1I6FUP5_9FLAO</name>
<dbReference type="AlphaFoldDB" id="A0A1I6FUP5"/>
<proteinExistence type="predicted"/>